<proteinExistence type="predicted"/>
<feature type="compositionally biased region" description="Basic residues" evidence="1">
    <location>
        <begin position="111"/>
        <end position="120"/>
    </location>
</feature>
<protein>
    <submittedName>
        <fullName evidence="2">Uncharacterized protein</fullName>
    </submittedName>
</protein>
<feature type="compositionally biased region" description="Low complexity" evidence="1">
    <location>
        <begin position="140"/>
        <end position="151"/>
    </location>
</feature>
<dbReference type="AlphaFoldDB" id="X0Z4U5"/>
<dbReference type="EMBL" id="BARS01051167">
    <property type="protein sequence ID" value="GAG53427.1"/>
    <property type="molecule type" value="Genomic_DNA"/>
</dbReference>
<evidence type="ECO:0000256" key="1">
    <source>
        <dbReference type="SAM" id="MobiDB-lite"/>
    </source>
</evidence>
<feature type="non-terminal residue" evidence="2">
    <location>
        <position position="1"/>
    </location>
</feature>
<feature type="region of interest" description="Disordered" evidence="1">
    <location>
        <begin position="103"/>
        <end position="151"/>
    </location>
</feature>
<accession>X0Z4U5</accession>
<comment type="caution">
    <text evidence="2">The sequence shown here is derived from an EMBL/GenBank/DDBJ whole genome shotgun (WGS) entry which is preliminary data.</text>
</comment>
<gene>
    <name evidence="2" type="ORF">S01H1_76263</name>
</gene>
<feature type="region of interest" description="Disordered" evidence="1">
    <location>
        <begin position="199"/>
        <end position="236"/>
    </location>
</feature>
<reference evidence="2" key="1">
    <citation type="journal article" date="2014" name="Front. Microbiol.">
        <title>High frequency of phylogenetically diverse reductive dehalogenase-homologous genes in deep subseafloor sedimentary metagenomes.</title>
        <authorList>
            <person name="Kawai M."/>
            <person name="Futagami T."/>
            <person name="Toyoda A."/>
            <person name="Takaki Y."/>
            <person name="Nishi S."/>
            <person name="Hori S."/>
            <person name="Arai W."/>
            <person name="Tsubouchi T."/>
            <person name="Morono Y."/>
            <person name="Uchiyama I."/>
            <person name="Ito T."/>
            <person name="Fujiyama A."/>
            <person name="Inagaki F."/>
            <person name="Takami H."/>
        </authorList>
    </citation>
    <scope>NUCLEOTIDE SEQUENCE</scope>
    <source>
        <strain evidence="2">Expedition CK06-06</strain>
    </source>
</reference>
<feature type="non-terminal residue" evidence="2">
    <location>
        <position position="236"/>
    </location>
</feature>
<organism evidence="2">
    <name type="scientific">marine sediment metagenome</name>
    <dbReference type="NCBI Taxonomy" id="412755"/>
    <lineage>
        <taxon>unclassified sequences</taxon>
        <taxon>metagenomes</taxon>
        <taxon>ecological metagenomes</taxon>
    </lineage>
</organism>
<evidence type="ECO:0000313" key="2">
    <source>
        <dbReference type="EMBL" id="GAG53427.1"/>
    </source>
</evidence>
<sequence length="236" mass="27297">AQGQAWLRYREAGPLSSAAFEQALLQVMTPQEYEARRRANRQTDIERAMPWLTRMYDLSDQQQGQVRQMLEQRIRPDGQWWLQMRQLGDALEGMLPADQLARAHQRQGQWMRRRAARRQARREDRARQEAPSPPSPAAPAEPTVTPAPGEPAEIVSLRPLRPWEQYVQRFIERYGLSADQQGQADAILDDCLQRADAYRDSRRGEFSRLEAESADATDRDRRDALTAEKAHLERPI</sequence>
<name>X0Z4U5_9ZZZZ</name>